<accession>A0A803QWV4</accession>
<keyword evidence="2" id="KW-1185">Reference proteome</keyword>
<reference evidence="1" key="2">
    <citation type="submission" date="2021-03" db="UniProtKB">
        <authorList>
            <consortium name="EnsemblPlants"/>
        </authorList>
    </citation>
    <scope>IDENTIFICATION</scope>
</reference>
<dbReference type="Gramene" id="novel_model_2388_5bd9a17a">
    <property type="protein sequence ID" value="cds.novel_model_2388_5bd9a17a"/>
    <property type="gene ID" value="novel_gene_1278_5bd9a17a"/>
</dbReference>
<dbReference type="EMBL" id="UZAU01000246">
    <property type="status" value="NOT_ANNOTATED_CDS"/>
    <property type="molecule type" value="Genomic_DNA"/>
</dbReference>
<name>A0A803QWV4_CANSA</name>
<organism evidence="1 2">
    <name type="scientific">Cannabis sativa</name>
    <name type="common">Hemp</name>
    <name type="synonym">Marijuana</name>
    <dbReference type="NCBI Taxonomy" id="3483"/>
    <lineage>
        <taxon>Eukaryota</taxon>
        <taxon>Viridiplantae</taxon>
        <taxon>Streptophyta</taxon>
        <taxon>Embryophyta</taxon>
        <taxon>Tracheophyta</taxon>
        <taxon>Spermatophyta</taxon>
        <taxon>Magnoliopsida</taxon>
        <taxon>eudicotyledons</taxon>
        <taxon>Gunneridae</taxon>
        <taxon>Pentapetalae</taxon>
        <taxon>rosids</taxon>
        <taxon>fabids</taxon>
        <taxon>Rosales</taxon>
        <taxon>Cannabaceae</taxon>
        <taxon>Cannabis</taxon>
    </lineage>
</organism>
<evidence type="ECO:0000313" key="1">
    <source>
        <dbReference type="EnsemblPlants" id="cds.novel_model_2388_5bd9a17a"/>
    </source>
</evidence>
<sequence length="61" mass="7288">MICLCHRLKSLPESIRELKLLETLEIEECDTLLRRCEKEIGADWEKICLIKNLRLGRIYDK</sequence>
<evidence type="ECO:0000313" key="2">
    <source>
        <dbReference type="Proteomes" id="UP000596661"/>
    </source>
</evidence>
<dbReference type="EnsemblPlants" id="novel_model_2388_5bd9a17a">
    <property type="protein sequence ID" value="cds.novel_model_2388_5bd9a17a"/>
    <property type="gene ID" value="novel_gene_1278_5bd9a17a"/>
</dbReference>
<protein>
    <submittedName>
        <fullName evidence="1">Uncharacterized protein</fullName>
    </submittedName>
</protein>
<dbReference type="AlphaFoldDB" id="A0A803QWV4"/>
<proteinExistence type="predicted"/>
<dbReference type="Proteomes" id="UP000596661">
    <property type="component" value="Chromosome 3"/>
</dbReference>
<reference evidence="1" key="1">
    <citation type="submission" date="2018-11" db="EMBL/GenBank/DDBJ databases">
        <authorList>
            <person name="Grassa J C."/>
        </authorList>
    </citation>
    <scope>NUCLEOTIDE SEQUENCE [LARGE SCALE GENOMIC DNA]</scope>
</reference>